<organism evidence="1 2">
    <name type="scientific">Trichinella papuae</name>
    <dbReference type="NCBI Taxonomy" id="268474"/>
    <lineage>
        <taxon>Eukaryota</taxon>
        <taxon>Metazoa</taxon>
        <taxon>Ecdysozoa</taxon>
        <taxon>Nematoda</taxon>
        <taxon>Enoplea</taxon>
        <taxon>Dorylaimia</taxon>
        <taxon>Trichinellida</taxon>
        <taxon>Trichinellidae</taxon>
        <taxon>Trichinella</taxon>
    </lineage>
</organism>
<gene>
    <name evidence="1" type="ORF">T10_5383</name>
</gene>
<comment type="caution">
    <text evidence="1">The sequence shown here is derived from an EMBL/GenBank/DDBJ whole genome shotgun (WGS) entry which is preliminary data.</text>
</comment>
<accession>A0A0V1M7T4</accession>
<proteinExistence type="predicted"/>
<dbReference type="AlphaFoldDB" id="A0A0V1M7T4"/>
<dbReference type="PANTHER" id="PTHR45913">
    <property type="entry name" value="EPM2A-INTERACTING PROTEIN 1"/>
    <property type="match status" value="1"/>
</dbReference>
<protein>
    <submittedName>
        <fullName evidence="1">Uncharacterized protein</fullName>
    </submittedName>
</protein>
<dbReference type="EMBL" id="JYDO01000183">
    <property type="protein sequence ID" value="KRZ67848.1"/>
    <property type="molecule type" value="Genomic_DNA"/>
</dbReference>
<evidence type="ECO:0000313" key="2">
    <source>
        <dbReference type="Proteomes" id="UP000054843"/>
    </source>
</evidence>
<keyword evidence="2" id="KW-1185">Reference proteome</keyword>
<dbReference type="PANTHER" id="PTHR45913:SF19">
    <property type="entry name" value="LOW QUALITY PROTEIN: ZINC FINGER BED DOMAIN-CONTAINING PROTEIN 5-LIKE"/>
    <property type="match status" value="1"/>
</dbReference>
<dbReference type="Proteomes" id="UP000054843">
    <property type="component" value="Unassembled WGS sequence"/>
</dbReference>
<name>A0A0V1M7T4_9BILA</name>
<sequence length="99" mass="11801">MKDKIKAQLEYLQNEFARYFPDLISEDVIWQLARNPFLVNVELLPEELEEEVTELQYNNLAKDSFQSMSLENFSIKYQTEEYSKASNQRLRLLIPFSSM</sequence>
<reference evidence="1 2" key="1">
    <citation type="submission" date="2015-01" db="EMBL/GenBank/DDBJ databases">
        <title>Evolution of Trichinella species and genotypes.</title>
        <authorList>
            <person name="Korhonen P.K."/>
            <person name="Edoardo P."/>
            <person name="Giuseppe L.R."/>
            <person name="Gasser R.B."/>
        </authorList>
    </citation>
    <scope>NUCLEOTIDE SEQUENCE [LARGE SCALE GENOMIC DNA]</scope>
    <source>
        <strain evidence="1">ISS1980</strain>
    </source>
</reference>
<evidence type="ECO:0000313" key="1">
    <source>
        <dbReference type="EMBL" id="KRZ67848.1"/>
    </source>
</evidence>